<dbReference type="eggNOG" id="ENOG5032XHC">
    <property type="taxonomic scope" value="Bacteria"/>
</dbReference>
<dbReference type="RefSeq" id="WP_009285834.1">
    <property type="nucleotide sequence ID" value="NZ_CAIT01000011.1"/>
</dbReference>
<dbReference type="Proteomes" id="UP000009309">
    <property type="component" value="Unassembled WGS sequence"/>
</dbReference>
<organism evidence="1 2">
    <name type="scientific">Fibrisoma limi BUZ 3</name>
    <dbReference type="NCBI Taxonomy" id="1185876"/>
    <lineage>
        <taxon>Bacteria</taxon>
        <taxon>Pseudomonadati</taxon>
        <taxon>Bacteroidota</taxon>
        <taxon>Cytophagia</taxon>
        <taxon>Cytophagales</taxon>
        <taxon>Spirosomataceae</taxon>
        <taxon>Fibrisoma</taxon>
    </lineage>
</organism>
<evidence type="ECO:0000313" key="2">
    <source>
        <dbReference type="Proteomes" id="UP000009309"/>
    </source>
</evidence>
<dbReference type="AlphaFoldDB" id="I2GTP5"/>
<name>I2GTP5_9BACT</name>
<dbReference type="EMBL" id="CAIT01000011">
    <property type="protein sequence ID" value="CCH57275.1"/>
    <property type="molecule type" value="Genomic_DNA"/>
</dbReference>
<reference evidence="1 2" key="1">
    <citation type="journal article" date="2012" name="J. Bacteriol.">
        <title>Genome Sequence of the Filamentous Bacterium Fibrisoma limi BUZ 3T.</title>
        <authorList>
            <person name="Filippini M."/>
            <person name="Qi W."/>
            <person name="Jaenicke S."/>
            <person name="Goesmann A."/>
            <person name="Smits T.H."/>
            <person name="Bagheri H.C."/>
        </authorList>
    </citation>
    <scope>NUCLEOTIDE SEQUENCE [LARGE SCALE GENOMIC DNA]</scope>
    <source>
        <strain evidence="2">BUZ 3T</strain>
    </source>
</reference>
<dbReference type="InterPro" id="IPR046002">
    <property type="entry name" value="DUF5958"/>
</dbReference>
<gene>
    <name evidence="1" type="ORF">BN8_06686</name>
</gene>
<protein>
    <submittedName>
        <fullName evidence="1">Uncharacterized protein</fullName>
    </submittedName>
</protein>
<comment type="caution">
    <text evidence="1">The sequence shown here is derived from an EMBL/GenBank/DDBJ whole genome shotgun (WGS) entry which is preliminary data.</text>
</comment>
<dbReference type="Pfam" id="PF19383">
    <property type="entry name" value="DUF5958"/>
    <property type="match status" value="1"/>
</dbReference>
<dbReference type="OrthoDB" id="1376919at2"/>
<keyword evidence="2" id="KW-1185">Reference proteome</keyword>
<evidence type="ECO:0000313" key="1">
    <source>
        <dbReference type="EMBL" id="CCH57275.1"/>
    </source>
</evidence>
<proteinExistence type="predicted"/>
<accession>I2GTP5</accession>
<sequence length="256" mass="29955">MKLEEELIIVQYGQGVLSEEELLRRFAQLDEIGQWQSVNALMYLLRKLEPTVDEEATVAEPTNELEASYTNIGNSGKKNTAIRRINVYSAKLKESYRSLLDQFKRDLQRQYAIEKENPSSWWYWDLSKKELVDSLLADYRALVEEVYSNPSFRGEFACIAKLWHDDVTTKKALAEAPKSAINHQYHFATYDEVIEQSLKSYSHIVNRPIWLLSNSVRKALIKQYRLDSDQAGNVLWDVVEQHFREKYEDDLPVPMR</sequence>
<dbReference type="STRING" id="1185876.BN8_06686"/>